<evidence type="ECO:0000256" key="1">
    <source>
        <dbReference type="SAM" id="Phobius"/>
    </source>
</evidence>
<evidence type="ECO:0000313" key="2">
    <source>
        <dbReference type="EMBL" id="RQP24641.1"/>
    </source>
</evidence>
<reference evidence="2 3" key="2">
    <citation type="submission" date="2018-12" db="EMBL/GenBank/DDBJ databases">
        <title>Rhizobacter gummiphilus sp. nov., a rubber-degrading bacterium isolated from the soil of a botanical garden in Japan.</title>
        <authorList>
            <person name="Shunsuke S.S."/>
        </authorList>
    </citation>
    <scope>NUCLEOTIDE SEQUENCE [LARGE SCALE GENOMIC DNA]</scope>
    <source>
        <strain evidence="2 3">S-16</strain>
    </source>
</reference>
<feature type="transmembrane region" description="Helical" evidence="1">
    <location>
        <begin position="119"/>
        <end position="139"/>
    </location>
</feature>
<feature type="transmembrane region" description="Helical" evidence="1">
    <location>
        <begin position="86"/>
        <end position="107"/>
    </location>
</feature>
<protein>
    <submittedName>
        <fullName evidence="2">Uncharacterized protein</fullName>
    </submittedName>
</protein>
<keyword evidence="3" id="KW-1185">Reference proteome</keyword>
<sequence length="145" mass="15473">MPDAHPYNLALILAAVLSAIGALLHVACIVGGPAWYRFFGAGERLAKAAERGEWWPAIATMGITLVLLAWSAYGLSAAGVLPALPLLRAGIVAITAVYLLRGLILFPVMVLKPSALTPFVVWSSLICLGYGLVHLWGVVQVWDRL</sequence>
<comment type="caution">
    <text evidence="2">The sequence shown here is derived from an EMBL/GenBank/DDBJ whole genome shotgun (WGS) entry which is preliminary data.</text>
</comment>
<dbReference type="RefSeq" id="WP_124541153.1">
    <property type="nucleotide sequence ID" value="NZ_QUSW01000003.1"/>
</dbReference>
<keyword evidence="1" id="KW-0472">Membrane</keyword>
<feature type="transmembrane region" description="Helical" evidence="1">
    <location>
        <begin position="57"/>
        <end position="80"/>
    </location>
</feature>
<keyword evidence="1" id="KW-0812">Transmembrane</keyword>
<keyword evidence="1" id="KW-1133">Transmembrane helix</keyword>
<gene>
    <name evidence="2" type="ORF">DZC73_14295</name>
</gene>
<name>A0A3N7HUM2_9BURK</name>
<dbReference type="EMBL" id="QUSW01000003">
    <property type="protein sequence ID" value="RQP24641.1"/>
    <property type="molecule type" value="Genomic_DNA"/>
</dbReference>
<dbReference type="OrthoDB" id="5457135at2"/>
<evidence type="ECO:0000313" key="3">
    <source>
        <dbReference type="Proteomes" id="UP000267464"/>
    </source>
</evidence>
<organism evidence="2 3">
    <name type="scientific">Piscinibacter terrae</name>
    <dbReference type="NCBI Taxonomy" id="2496871"/>
    <lineage>
        <taxon>Bacteria</taxon>
        <taxon>Pseudomonadati</taxon>
        <taxon>Pseudomonadota</taxon>
        <taxon>Betaproteobacteria</taxon>
        <taxon>Burkholderiales</taxon>
        <taxon>Sphaerotilaceae</taxon>
        <taxon>Piscinibacter</taxon>
    </lineage>
</organism>
<feature type="transmembrane region" description="Helical" evidence="1">
    <location>
        <begin position="12"/>
        <end position="36"/>
    </location>
</feature>
<dbReference type="AlphaFoldDB" id="A0A3N7HUM2"/>
<reference evidence="2 3" key="1">
    <citation type="submission" date="2018-08" db="EMBL/GenBank/DDBJ databases">
        <authorList>
            <person name="Khan S.A."/>
            <person name="Jeon C.O."/>
            <person name="Chun B.H."/>
            <person name="Jeong S.E."/>
        </authorList>
    </citation>
    <scope>NUCLEOTIDE SEQUENCE [LARGE SCALE GENOMIC DNA]</scope>
    <source>
        <strain evidence="2 3">S-16</strain>
    </source>
</reference>
<accession>A0A3N7HUM2</accession>
<dbReference type="Proteomes" id="UP000267464">
    <property type="component" value="Unassembled WGS sequence"/>
</dbReference>
<proteinExistence type="predicted"/>